<reference evidence="5" key="1">
    <citation type="journal article" date="2011" name="Genome Biol.">
        <title>Comparative genomics of the social amoebae Dictyostelium discoideum and Dictyostelium purpureum.</title>
        <authorList>
            <consortium name="US DOE Joint Genome Institute (JGI-PGF)"/>
            <person name="Sucgang R."/>
            <person name="Kuo A."/>
            <person name="Tian X."/>
            <person name="Salerno W."/>
            <person name="Parikh A."/>
            <person name="Feasley C.L."/>
            <person name="Dalin E."/>
            <person name="Tu H."/>
            <person name="Huang E."/>
            <person name="Barry K."/>
            <person name="Lindquist E."/>
            <person name="Shapiro H."/>
            <person name="Bruce D."/>
            <person name="Schmutz J."/>
            <person name="Salamov A."/>
            <person name="Fey P."/>
            <person name="Gaudet P."/>
            <person name="Anjard C."/>
            <person name="Babu M.M."/>
            <person name="Basu S."/>
            <person name="Bushmanova Y."/>
            <person name="van der Wel H."/>
            <person name="Katoh-Kurasawa M."/>
            <person name="Dinh C."/>
            <person name="Coutinho P.M."/>
            <person name="Saito T."/>
            <person name="Elias M."/>
            <person name="Schaap P."/>
            <person name="Kay R.R."/>
            <person name="Henrissat B."/>
            <person name="Eichinger L."/>
            <person name="Rivero F."/>
            <person name="Putnam N.H."/>
            <person name="West C.M."/>
            <person name="Loomis W.F."/>
            <person name="Chisholm R.L."/>
            <person name="Shaulsky G."/>
            <person name="Strassmann J.E."/>
            <person name="Queller D.C."/>
            <person name="Kuspa A."/>
            <person name="Grigoriev I.V."/>
        </authorList>
    </citation>
    <scope>NUCLEOTIDE SEQUENCE [LARGE SCALE GENOMIC DNA]</scope>
    <source>
        <strain evidence="5">QSDP1</strain>
    </source>
</reference>
<proteinExistence type="inferred from homology"/>
<dbReference type="PANTHER" id="PTHR47980">
    <property type="entry name" value="LD44762P"/>
    <property type="match status" value="1"/>
</dbReference>
<dbReference type="AlphaFoldDB" id="F0ZMU9"/>
<dbReference type="InterPro" id="IPR027417">
    <property type="entry name" value="P-loop_NTPase"/>
</dbReference>
<dbReference type="OrthoDB" id="10002389at2759"/>
<dbReference type="GO" id="GO:0003924">
    <property type="term" value="F:GTPase activity"/>
    <property type="evidence" value="ECO:0000318"/>
    <property type="project" value="GO_Central"/>
</dbReference>
<dbReference type="CDD" id="cd00154">
    <property type="entry name" value="Rab"/>
    <property type="match status" value="1"/>
</dbReference>
<sequence length="212" mass="25215">MEAQLFDYQIKTCIIGNEWCGKSSFLLRFFDQEFYSQSIGTIGVDFKTKRIEMNDFIVRIQLWDQIKTNRFQRNTNYFYRGAYLFFICYDITDLGSFLDVEKVWIPTLERYARADFMVTLIGTKLDKADLYSERKVPYEIAKKYAEEHNMEFYETSSKYDINVNQSVINSTFRVFKSYFENKEIDIAPNINKNNSISNNSNNNNKKKNCKIN</sequence>
<dbReference type="Pfam" id="PF00071">
    <property type="entry name" value="Ras"/>
    <property type="match status" value="1"/>
</dbReference>
<organism evidence="4 5">
    <name type="scientific">Dictyostelium purpureum</name>
    <name type="common">Slime mold</name>
    <dbReference type="NCBI Taxonomy" id="5786"/>
    <lineage>
        <taxon>Eukaryota</taxon>
        <taxon>Amoebozoa</taxon>
        <taxon>Evosea</taxon>
        <taxon>Eumycetozoa</taxon>
        <taxon>Dictyostelia</taxon>
        <taxon>Dictyosteliales</taxon>
        <taxon>Dictyosteliaceae</taxon>
        <taxon>Dictyostelium</taxon>
    </lineage>
</organism>
<dbReference type="GeneID" id="10499275"/>
<evidence type="ECO:0000256" key="2">
    <source>
        <dbReference type="ARBA" id="ARBA00022741"/>
    </source>
</evidence>
<protein>
    <recommendedName>
        <fullName evidence="6">Rab GTPase</fullName>
    </recommendedName>
</protein>
<dbReference type="GO" id="GO:0005525">
    <property type="term" value="F:GTP binding"/>
    <property type="evidence" value="ECO:0007669"/>
    <property type="project" value="UniProtKB-KW"/>
</dbReference>
<dbReference type="SMART" id="SM00173">
    <property type="entry name" value="RAS"/>
    <property type="match status" value="1"/>
</dbReference>
<dbReference type="SMART" id="SM00174">
    <property type="entry name" value="RHO"/>
    <property type="match status" value="1"/>
</dbReference>
<dbReference type="GO" id="GO:0006886">
    <property type="term" value="P:intracellular protein transport"/>
    <property type="evidence" value="ECO:0000318"/>
    <property type="project" value="GO_Central"/>
</dbReference>
<dbReference type="InParanoid" id="F0ZMU9"/>
<evidence type="ECO:0008006" key="6">
    <source>
        <dbReference type="Google" id="ProtNLM"/>
    </source>
</evidence>
<keyword evidence="2" id="KW-0547">Nucleotide-binding</keyword>
<dbReference type="KEGG" id="dpp:DICPUDRAFT_79526"/>
<dbReference type="STRING" id="5786.F0ZMU9"/>
<dbReference type="RefSeq" id="XP_003288736.1">
    <property type="nucleotide sequence ID" value="XM_003288688.1"/>
</dbReference>
<comment type="similarity">
    <text evidence="1">Belongs to the small GTPase superfamily. Rab family.</text>
</comment>
<dbReference type="eggNOG" id="KOG0084">
    <property type="taxonomic scope" value="Eukaryota"/>
</dbReference>
<dbReference type="InterPro" id="IPR001806">
    <property type="entry name" value="Small_GTPase"/>
</dbReference>
<gene>
    <name evidence="4" type="ORF">DICPUDRAFT_79526</name>
</gene>
<name>F0ZMU9_DICPU</name>
<dbReference type="PRINTS" id="PR00449">
    <property type="entry name" value="RASTRNSFRMNG"/>
</dbReference>
<evidence type="ECO:0000256" key="1">
    <source>
        <dbReference type="ARBA" id="ARBA00006270"/>
    </source>
</evidence>
<keyword evidence="3" id="KW-0342">GTP-binding</keyword>
<accession>F0ZMU9</accession>
<dbReference type="PROSITE" id="PS51419">
    <property type="entry name" value="RAB"/>
    <property type="match status" value="1"/>
</dbReference>
<dbReference type="SMART" id="SM00175">
    <property type="entry name" value="RAB"/>
    <property type="match status" value="1"/>
</dbReference>
<dbReference type="Proteomes" id="UP000001064">
    <property type="component" value="Unassembled WGS sequence"/>
</dbReference>
<evidence type="ECO:0000256" key="3">
    <source>
        <dbReference type="ARBA" id="ARBA00023134"/>
    </source>
</evidence>
<evidence type="ECO:0000313" key="5">
    <source>
        <dbReference type="Proteomes" id="UP000001064"/>
    </source>
</evidence>
<dbReference type="EMBL" id="GL871085">
    <property type="protein sequence ID" value="EGC34736.1"/>
    <property type="molecule type" value="Genomic_DNA"/>
</dbReference>
<dbReference type="InterPro" id="IPR050305">
    <property type="entry name" value="Small_GTPase_Rab"/>
</dbReference>
<evidence type="ECO:0000313" key="4">
    <source>
        <dbReference type="EMBL" id="EGC34736.1"/>
    </source>
</evidence>
<dbReference type="PROSITE" id="PS51421">
    <property type="entry name" value="RAS"/>
    <property type="match status" value="1"/>
</dbReference>
<dbReference type="Gene3D" id="3.40.50.300">
    <property type="entry name" value="P-loop containing nucleotide triphosphate hydrolases"/>
    <property type="match status" value="1"/>
</dbReference>
<dbReference type="SUPFAM" id="SSF52540">
    <property type="entry name" value="P-loop containing nucleoside triphosphate hydrolases"/>
    <property type="match status" value="1"/>
</dbReference>
<dbReference type="FunFam" id="3.40.50.300:FF:004211">
    <property type="entry name" value="Ras-related protein RabV"/>
    <property type="match status" value="1"/>
</dbReference>
<keyword evidence="5" id="KW-1185">Reference proteome</keyword>
<dbReference type="GO" id="GO:0012505">
    <property type="term" value="C:endomembrane system"/>
    <property type="evidence" value="ECO:0000318"/>
    <property type="project" value="GO_Central"/>
</dbReference>
<dbReference type="VEuPathDB" id="AmoebaDB:DICPUDRAFT_79526"/>